<evidence type="ECO:0000313" key="2">
    <source>
        <dbReference type="Proteomes" id="UP001280121"/>
    </source>
</evidence>
<gene>
    <name evidence="1" type="ORF">Ddye_013660</name>
</gene>
<proteinExistence type="predicted"/>
<sequence length="84" mass="9541">MEVEKETWKILKFRPLILSLLTKPSRSLGSTLDLVASGSNSTRPGMFGARDWIGLFHRIGLDWTIFIELDLIKMGLRLDRIGPD</sequence>
<organism evidence="1 2">
    <name type="scientific">Dipteronia dyeriana</name>
    <dbReference type="NCBI Taxonomy" id="168575"/>
    <lineage>
        <taxon>Eukaryota</taxon>
        <taxon>Viridiplantae</taxon>
        <taxon>Streptophyta</taxon>
        <taxon>Embryophyta</taxon>
        <taxon>Tracheophyta</taxon>
        <taxon>Spermatophyta</taxon>
        <taxon>Magnoliopsida</taxon>
        <taxon>eudicotyledons</taxon>
        <taxon>Gunneridae</taxon>
        <taxon>Pentapetalae</taxon>
        <taxon>rosids</taxon>
        <taxon>malvids</taxon>
        <taxon>Sapindales</taxon>
        <taxon>Sapindaceae</taxon>
        <taxon>Hippocastanoideae</taxon>
        <taxon>Acereae</taxon>
        <taxon>Dipteronia</taxon>
    </lineage>
</organism>
<dbReference type="EMBL" id="JANJYI010000004">
    <property type="protein sequence ID" value="KAK2653804.1"/>
    <property type="molecule type" value="Genomic_DNA"/>
</dbReference>
<keyword evidence="2" id="KW-1185">Reference proteome</keyword>
<reference evidence="1" key="1">
    <citation type="journal article" date="2023" name="Plant J.">
        <title>Genome sequences and population genomics provide insights into the demographic history, inbreeding, and mutation load of two 'living fossil' tree species of Dipteronia.</title>
        <authorList>
            <person name="Feng Y."/>
            <person name="Comes H.P."/>
            <person name="Chen J."/>
            <person name="Zhu S."/>
            <person name="Lu R."/>
            <person name="Zhang X."/>
            <person name="Li P."/>
            <person name="Qiu J."/>
            <person name="Olsen K.M."/>
            <person name="Qiu Y."/>
        </authorList>
    </citation>
    <scope>NUCLEOTIDE SEQUENCE</scope>
    <source>
        <strain evidence="1">KIB01</strain>
    </source>
</reference>
<protein>
    <submittedName>
        <fullName evidence="1">Uncharacterized protein</fullName>
    </submittedName>
</protein>
<accession>A0AAD9X6T0</accession>
<evidence type="ECO:0000313" key="1">
    <source>
        <dbReference type="EMBL" id="KAK2653804.1"/>
    </source>
</evidence>
<dbReference type="AlphaFoldDB" id="A0AAD9X6T0"/>
<name>A0AAD9X6T0_9ROSI</name>
<comment type="caution">
    <text evidence="1">The sequence shown here is derived from an EMBL/GenBank/DDBJ whole genome shotgun (WGS) entry which is preliminary data.</text>
</comment>
<dbReference type="Proteomes" id="UP001280121">
    <property type="component" value="Unassembled WGS sequence"/>
</dbReference>